<name>A0A0D1E1D1_MYCMD</name>
<dbReference type="GeneID" id="23563046"/>
<dbReference type="InParanoid" id="A0A0D1E1D1"/>
<dbReference type="KEGG" id="uma:UMAG_02251"/>
<accession>A0A0D1E1D1</accession>
<organism evidence="1 2">
    <name type="scientific">Mycosarcoma maydis</name>
    <name type="common">Corn smut fungus</name>
    <name type="synonym">Ustilago maydis</name>
    <dbReference type="NCBI Taxonomy" id="5270"/>
    <lineage>
        <taxon>Eukaryota</taxon>
        <taxon>Fungi</taxon>
        <taxon>Dikarya</taxon>
        <taxon>Basidiomycota</taxon>
        <taxon>Ustilaginomycotina</taxon>
        <taxon>Ustilaginomycetes</taxon>
        <taxon>Ustilaginales</taxon>
        <taxon>Ustilaginaceae</taxon>
        <taxon>Mycosarcoma</taxon>
    </lineage>
</organism>
<keyword evidence="2" id="KW-1185">Reference proteome</keyword>
<dbReference type="EMBL" id="CM003144">
    <property type="protein sequence ID" value="KIS69726.1"/>
    <property type="molecule type" value="Genomic_DNA"/>
</dbReference>
<dbReference type="AlphaFoldDB" id="A0A0D1E1D1"/>
<evidence type="ECO:0000313" key="1">
    <source>
        <dbReference type="EMBL" id="KIS69726.1"/>
    </source>
</evidence>
<dbReference type="Proteomes" id="UP000000561">
    <property type="component" value="Chromosome 5"/>
</dbReference>
<gene>
    <name evidence="1" type="ORF">UMAG_02251</name>
</gene>
<protein>
    <submittedName>
        <fullName evidence="1">Uncharacterized protein</fullName>
    </submittedName>
</protein>
<sequence length="100" mass="10396">MTHDCCKRVTGKASSLREHRSERRKGGAVCFCCWRRYGCGAADAAAGTADAVDTVDADTDDVAAAVIGAGADTAEATLSDLVLAPSAKRRCSLLVSCHLH</sequence>
<proteinExistence type="predicted"/>
<dbReference type="VEuPathDB" id="FungiDB:UMAG_02251"/>
<dbReference type="RefSeq" id="XP_011388587.1">
    <property type="nucleotide sequence ID" value="XM_011390285.1"/>
</dbReference>
<reference evidence="1 2" key="1">
    <citation type="journal article" date="2006" name="Nature">
        <title>Insights from the genome of the biotrophic fungal plant pathogen Ustilago maydis.</title>
        <authorList>
            <person name="Kamper J."/>
            <person name="Kahmann R."/>
            <person name="Bolker M."/>
            <person name="Ma L.J."/>
            <person name="Brefort T."/>
            <person name="Saville B.J."/>
            <person name="Banuett F."/>
            <person name="Kronstad J.W."/>
            <person name="Gold S.E."/>
            <person name="Muller O."/>
            <person name="Perlin M.H."/>
            <person name="Wosten H.A."/>
            <person name="de Vries R."/>
            <person name="Ruiz-Herrera J."/>
            <person name="Reynaga-Pena C.G."/>
            <person name="Snetselaar K."/>
            <person name="McCann M."/>
            <person name="Perez-Martin J."/>
            <person name="Feldbrugge M."/>
            <person name="Basse C.W."/>
            <person name="Steinberg G."/>
            <person name="Ibeas J.I."/>
            <person name="Holloman W."/>
            <person name="Guzman P."/>
            <person name="Farman M."/>
            <person name="Stajich J.E."/>
            <person name="Sentandreu R."/>
            <person name="Gonzalez-Prieto J.M."/>
            <person name="Kennell J.C."/>
            <person name="Molina L."/>
            <person name="Schirawski J."/>
            <person name="Mendoza-Mendoza A."/>
            <person name="Greilinger D."/>
            <person name="Munch K."/>
            <person name="Rossel N."/>
            <person name="Scherer M."/>
            <person name="Vranes M."/>
            <person name="Ladendorf O."/>
            <person name="Vincon V."/>
            <person name="Fuchs U."/>
            <person name="Sandrock B."/>
            <person name="Meng S."/>
            <person name="Ho E.C."/>
            <person name="Cahill M.J."/>
            <person name="Boyce K.J."/>
            <person name="Klose J."/>
            <person name="Klosterman S.J."/>
            <person name="Deelstra H.J."/>
            <person name="Ortiz-Castellanos L."/>
            <person name="Li W."/>
            <person name="Sanchez-Alonso P."/>
            <person name="Schreier P.H."/>
            <person name="Hauser-Hahn I."/>
            <person name="Vaupel M."/>
            <person name="Koopmann E."/>
            <person name="Friedrich G."/>
            <person name="Voss H."/>
            <person name="Schluter T."/>
            <person name="Margolis J."/>
            <person name="Platt D."/>
            <person name="Swimmer C."/>
            <person name="Gnirke A."/>
            <person name="Chen F."/>
            <person name="Vysotskaia V."/>
            <person name="Mannhaupt G."/>
            <person name="Guldener U."/>
            <person name="Munsterkotter M."/>
            <person name="Haase D."/>
            <person name="Oesterheld M."/>
            <person name="Mewes H.W."/>
            <person name="Mauceli E.W."/>
            <person name="DeCaprio D."/>
            <person name="Wade C.M."/>
            <person name="Butler J."/>
            <person name="Young S."/>
            <person name="Jaffe D.B."/>
            <person name="Calvo S."/>
            <person name="Nusbaum C."/>
            <person name="Galagan J."/>
            <person name="Birren B.W."/>
        </authorList>
    </citation>
    <scope>NUCLEOTIDE SEQUENCE [LARGE SCALE GENOMIC DNA]</scope>
    <source>
        <strain evidence="2">DSM 14603 / FGSC 9021 / UM521</strain>
    </source>
</reference>
<evidence type="ECO:0000313" key="2">
    <source>
        <dbReference type="Proteomes" id="UP000000561"/>
    </source>
</evidence>